<dbReference type="InterPro" id="IPR027640">
    <property type="entry name" value="Kinesin-like_fam"/>
</dbReference>
<feature type="domain" description="Kinesin motor" evidence="7">
    <location>
        <begin position="68"/>
        <end position="422"/>
    </location>
</feature>
<comment type="subcellular location">
    <subcellularLocation>
        <location evidence="1">Cytoplasm</location>
        <location evidence="1">Cytoskeleton</location>
    </subcellularLocation>
</comment>
<keyword evidence="4" id="KW-0963">Cytoplasm</keyword>
<evidence type="ECO:0000256" key="1">
    <source>
        <dbReference type="ARBA" id="ARBA00004245"/>
    </source>
</evidence>
<reference evidence="8 9" key="1">
    <citation type="submission" date="2017-06" db="EMBL/GenBank/DDBJ databases">
        <title>A platform for efficient transgenesis in Macrostomum lignano, a flatworm model organism for stem cell research.</title>
        <authorList>
            <person name="Berezikov E."/>
        </authorList>
    </citation>
    <scope>NUCLEOTIDE SEQUENCE [LARGE SCALE GENOMIC DNA]</scope>
    <source>
        <strain evidence="8">DV1</strain>
        <tissue evidence="8">Whole organism</tissue>
    </source>
</reference>
<evidence type="ECO:0000256" key="6">
    <source>
        <dbReference type="SAM" id="MobiDB-lite"/>
    </source>
</evidence>
<evidence type="ECO:0000256" key="3">
    <source>
        <dbReference type="ARBA" id="ARBA00022840"/>
    </source>
</evidence>
<keyword evidence="4" id="KW-0206">Cytoskeleton</keyword>
<keyword evidence="3 5" id="KW-0067">ATP-binding</keyword>
<dbReference type="GO" id="GO:0007018">
    <property type="term" value="P:microtubule-based movement"/>
    <property type="evidence" value="ECO:0007669"/>
    <property type="project" value="InterPro"/>
</dbReference>
<gene>
    <name evidence="8" type="ORF">BOX15_Mlig018900g1</name>
</gene>
<dbReference type="PROSITE" id="PS50067">
    <property type="entry name" value="KINESIN_MOTOR_2"/>
    <property type="match status" value="1"/>
</dbReference>
<feature type="binding site" evidence="5">
    <location>
        <begin position="168"/>
        <end position="175"/>
    </location>
    <ligand>
        <name>ATP</name>
        <dbReference type="ChEBI" id="CHEBI:30616"/>
    </ligand>
</feature>
<dbReference type="Gene3D" id="3.40.850.10">
    <property type="entry name" value="Kinesin motor domain"/>
    <property type="match status" value="1"/>
</dbReference>
<evidence type="ECO:0000256" key="5">
    <source>
        <dbReference type="PROSITE-ProRule" id="PRU00283"/>
    </source>
</evidence>
<dbReference type="OrthoDB" id="8862460at2759"/>
<dbReference type="GO" id="GO:0005524">
    <property type="term" value="F:ATP binding"/>
    <property type="evidence" value="ECO:0007669"/>
    <property type="project" value="UniProtKB-UniRule"/>
</dbReference>
<dbReference type="Pfam" id="PF00225">
    <property type="entry name" value="Kinesin"/>
    <property type="match status" value="1"/>
</dbReference>
<organism evidence="8 9">
    <name type="scientific">Macrostomum lignano</name>
    <dbReference type="NCBI Taxonomy" id="282301"/>
    <lineage>
        <taxon>Eukaryota</taxon>
        <taxon>Metazoa</taxon>
        <taxon>Spiralia</taxon>
        <taxon>Lophotrochozoa</taxon>
        <taxon>Platyhelminthes</taxon>
        <taxon>Rhabditophora</taxon>
        <taxon>Macrostomorpha</taxon>
        <taxon>Macrostomida</taxon>
        <taxon>Macrostomidae</taxon>
        <taxon>Macrostomum</taxon>
    </lineage>
</organism>
<dbReference type="Proteomes" id="UP000215902">
    <property type="component" value="Unassembled WGS sequence"/>
</dbReference>
<dbReference type="InterPro" id="IPR001752">
    <property type="entry name" value="Kinesin_motor_dom"/>
</dbReference>
<evidence type="ECO:0000256" key="4">
    <source>
        <dbReference type="ARBA" id="ARBA00023212"/>
    </source>
</evidence>
<feature type="region of interest" description="Disordered" evidence="6">
    <location>
        <begin position="429"/>
        <end position="452"/>
    </location>
</feature>
<evidence type="ECO:0000313" key="8">
    <source>
        <dbReference type="EMBL" id="PAA70245.1"/>
    </source>
</evidence>
<keyword evidence="5" id="KW-0505">Motor protein</keyword>
<name>A0A267F8Y5_9PLAT</name>
<sequence>MQSPTSPMPGGRGQRKQRTANRGFGCGAAASSATRFAELLRTAGGPPPPPLLPPAAPEPAASCTSAAKMKVIVKVVSKETGGAACMSADSRRRQVTVFDPAALHHHRQPAATTAASTTGGQSKLAPKLFSFDAVFTEESSLPELCSAALPEIIQGVVSGSDGCVFVFGYGGLGKTHTMVGSDVSPSGAGVIPCAIAWLFRAISEQREAASGARFSVRVSAVELAGRDEALRDLLGEAASPAAPASAAVSTEAYLRDDPITGSQLENQSELRAPTPEKAAAYLDAALSARSTSSSSGDGGGSGMSHLLFTLHLYQYRVERTGIGRGVAGGRSRLHLIDLGCGRGGRDAGHPALSLAAMGSVLAALVNGQRRVPHRDSKLSQLLREALGSTGCRACMICQVSSMQQHASESMQILQFANRIQRMRKRRARMLGGSGGGGSGGGGSDSSSCDSFG</sequence>
<evidence type="ECO:0000256" key="2">
    <source>
        <dbReference type="ARBA" id="ARBA00022741"/>
    </source>
</evidence>
<comment type="similarity">
    <text evidence="5">Belongs to the TRAFAC class myosin-kinesin ATPase superfamily. Kinesin family.</text>
</comment>
<dbReference type="AlphaFoldDB" id="A0A267F8Y5"/>
<feature type="region of interest" description="Disordered" evidence="6">
    <location>
        <begin position="1"/>
        <end position="27"/>
    </location>
</feature>
<dbReference type="EMBL" id="NIVC01001256">
    <property type="protein sequence ID" value="PAA70245.1"/>
    <property type="molecule type" value="Genomic_DNA"/>
</dbReference>
<keyword evidence="2 5" id="KW-0547">Nucleotide-binding</keyword>
<proteinExistence type="inferred from homology"/>
<dbReference type="PANTHER" id="PTHR21608:SF7">
    <property type="entry name" value="KINESIN-LIKE PROTEIN CG14535"/>
    <property type="match status" value="1"/>
</dbReference>
<dbReference type="GO" id="GO:0003777">
    <property type="term" value="F:microtubule motor activity"/>
    <property type="evidence" value="ECO:0007669"/>
    <property type="project" value="InterPro"/>
</dbReference>
<evidence type="ECO:0000259" key="7">
    <source>
        <dbReference type="PROSITE" id="PS50067"/>
    </source>
</evidence>
<dbReference type="PANTHER" id="PTHR21608">
    <property type="entry name" value="KINESIN-LIKE PROTEIN CG14535"/>
    <property type="match status" value="1"/>
</dbReference>
<dbReference type="SMART" id="SM00129">
    <property type="entry name" value="KISc"/>
    <property type="match status" value="1"/>
</dbReference>
<keyword evidence="9" id="KW-1185">Reference proteome</keyword>
<accession>A0A267F8Y5</accession>
<dbReference type="SUPFAM" id="SSF52540">
    <property type="entry name" value="P-loop containing nucleoside triphosphate hydrolases"/>
    <property type="match status" value="1"/>
</dbReference>
<dbReference type="GO" id="GO:0005856">
    <property type="term" value="C:cytoskeleton"/>
    <property type="evidence" value="ECO:0007669"/>
    <property type="project" value="UniProtKB-SubCell"/>
</dbReference>
<dbReference type="InterPro" id="IPR036961">
    <property type="entry name" value="Kinesin_motor_dom_sf"/>
</dbReference>
<protein>
    <recommendedName>
        <fullName evidence="7">Kinesin motor domain-containing protein</fullName>
    </recommendedName>
</protein>
<dbReference type="STRING" id="282301.A0A267F8Y5"/>
<dbReference type="GO" id="GO:0008017">
    <property type="term" value="F:microtubule binding"/>
    <property type="evidence" value="ECO:0007669"/>
    <property type="project" value="InterPro"/>
</dbReference>
<evidence type="ECO:0000313" key="9">
    <source>
        <dbReference type="Proteomes" id="UP000215902"/>
    </source>
</evidence>
<dbReference type="PRINTS" id="PR00380">
    <property type="entry name" value="KINESINHEAVY"/>
</dbReference>
<dbReference type="InterPro" id="IPR027417">
    <property type="entry name" value="P-loop_NTPase"/>
</dbReference>
<feature type="compositionally biased region" description="Gly residues" evidence="6">
    <location>
        <begin position="431"/>
        <end position="443"/>
    </location>
</feature>
<comment type="caution">
    <text evidence="8">The sequence shown here is derived from an EMBL/GenBank/DDBJ whole genome shotgun (WGS) entry which is preliminary data.</text>
</comment>